<reference evidence="3 4" key="1">
    <citation type="journal article" date="2016" name="Nat. Commun.">
        <title>Thousands of microbial genomes shed light on interconnected biogeochemical processes in an aquifer system.</title>
        <authorList>
            <person name="Anantharaman K."/>
            <person name="Brown C.T."/>
            <person name="Hug L.A."/>
            <person name="Sharon I."/>
            <person name="Castelle C.J."/>
            <person name="Probst A.J."/>
            <person name="Thomas B.C."/>
            <person name="Singh A."/>
            <person name="Wilkins M.J."/>
            <person name="Karaoz U."/>
            <person name="Brodie E.L."/>
            <person name="Williams K.H."/>
            <person name="Hubbard S.S."/>
            <person name="Banfield J.F."/>
        </authorList>
    </citation>
    <scope>NUCLEOTIDE SEQUENCE [LARGE SCALE GENOMIC DNA]</scope>
</reference>
<proteinExistence type="predicted"/>
<evidence type="ECO:0000259" key="2">
    <source>
        <dbReference type="PROSITE" id="PS50076"/>
    </source>
</evidence>
<dbReference type="SUPFAM" id="SSF46565">
    <property type="entry name" value="Chaperone J-domain"/>
    <property type="match status" value="1"/>
</dbReference>
<dbReference type="GO" id="GO:0051787">
    <property type="term" value="F:misfolded protein binding"/>
    <property type="evidence" value="ECO:0007669"/>
    <property type="project" value="TreeGrafter"/>
</dbReference>
<dbReference type="InterPro" id="IPR051948">
    <property type="entry name" value="Hsp70_co-chaperone_J-domain"/>
</dbReference>
<evidence type="ECO:0000313" key="4">
    <source>
        <dbReference type="Proteomes" id="UP000178735"/>
    </source>
</evidence>
<dbReference type="EMBL" id="MGFH01000243">
    <property type="protein sequence ID" value="OGM01087.1"/>
    <property type="molecule type" value="Genomic_DNA"/>
</dbReference>
<feature type="domain" description="J" evidence="2">
    <location>
        <begin position="10"/>
        <end position="73"/>
    </location>
</feature>
<evidence type="ECO:0000313" key="3">
    <source>
        <dbReference type="EMBL" id="OGM01087.1"/>
    </source>
</evidence>
<dbReference type="PROSITE" id="PS50076">
    <property type="entry name" value="DNAJ_2"/>
    <property type="match status" value="1"/>
</dbReference>
<dbReference type="CDD" id="cd06257">
    <property type="entry name" value="DnaJ"/>
    <property type="match status" value="1"/>
</dbReference>
<accession>A0A1F7WEX3</accession>
<gene>
    <name evidence="3" type="ORF">A2008_11705</name>
</gene>
<dbReference type="Pfam" id="PF00226">
    <property type="entry name" value="DnaJ"/>
    <property type="match status" value="1"/>
</dbReference>
<organism evidence="3 4">
    <name type="scientific">Candidatus Wallbacteria bacterium GWC2_49_35</name>
    <dbReference type="NCBI Taxonomy" id="1817813"/>
    <lineage>
        <taxon>Bacteria</taxon>
        <taxon>Candidatus Walliibacteriota</taxon>
    </lineage>
</organism>
<evidence type="ECO:0000256" key="1">
    <source>
        <dbReference type="ARBA" id="ARBA00023186"/>
    </source>
</evidence>
<dbReference type="PRINTS" id="PR00625">
    <property type="entry name" value="JDOMAIN"/>
</dbReference>
<dbReference type="STRING" id="1817813.A2008_11705"/>
<keyword evidence="1" id="KW-0143">Chaperone</keyword>
<name>A0A1F7WEX3_9BACT</name>
<dbReference type="Gene3D" id="1.10.287.110">
    <property type="entry name" value="DnaJ domain"/>
    <property type="match status" value="1"/>
</dbReference>
<dbReference type="InterPro" id="IPR036869">
    <property type="entry name" value="J_dom_sf"/>
</dbReference>
<dbReference type="Proteomes" id="UP000178735">
    <property type="component" value="Unassembled WGS sequence"/>
</dbReference>
<dbReference type="GO" id="GO:0051087">
    <property type="term" value="F:protein-folding chaperone binding"/>
    <property type="evidence" value="ECO:0007669"/>
    <property type="project" value="TreeGrafter"/>
</dbReference>
<dbReference type="PANTHER" id="PTHR44360">
    <property type="entry name" value="DNAJ HOMOLOG SUBFAMILY B MEMBER 9"/>
    <property type="match status" value="1"/>
</dbReference>
<comment type="caution">
    <text evidence="3">The sequence shown here is derived from an EMBL/GenBank/DDBJ whole genome shotgun (WGS) entry which is preliminary data.</text>
</comment>
<dbReference type="PANTHER" id="PTHR44360:SF1">
    <property type="entry name" value="DNAJ HOMOLOG SUBFAMILY B MEMBER 9"/>
    <property type="match status" value="1"/>
</dbReference>
<protein>
    <recommendedName>
        <fullName evidence="2">J domain-containing protein</fullName>
    </recommendedName>
</protein>
<dbReference type="InterPro" id="IPR001623">
    <property type="entry name" value="DnaJ_domain"/>
</dbReference>
<dbReference type="AlphaFoldDB" id="A0A1F7WEX3"/>
<sequence length="327" mass="37310">MFRNPAYQYNFYEILEVSPAATSAVIEAAYKALAKKYHPDLNAGISDHKIKLLNMAREILLDAAKRGEYDSAMNLNRIKPKFTSDYSSTHSISVENEKLKAEIRSLHKKMENLKSQPADEGNVYVICTNCGTKNRLPDLSYLNLQSIKCGLCKLPFGTGNRDFEKERDSKDRASAMKKTADIEWRRLSSNISKMEYSRIESLLNKYKEIQQIYPRVYGIKTKLKALKDEMLLRNSNIVVMRRIASECSDELAKYKAGGIFGLFKNEKVISDVRTRLASELAMYPKLSEEKLTFSCRSCDSKNTLKINTFVANHENILCGHCHGNLFK</sequence>
<dbReference type="SMART" id="SM00271">
    <property type="entry name" value="DnaJ"/>
    <property type="match status" value="1"/>
</dbReference>
<dbReference type="GO" id="GO:0036503">
    <property type="term" value="P:ERAD pathway"/>
    <property type="evidence" value="ECO:0007669"/>
    <property type="project" value="TreeGrafter"/>
</dbReference>
<dbReference type="Gene3D" id="2.30.30.380">
    <property type="entry name" value="Zn-finger domain of Sec23/24"/>
    <property type="match status" value="1"/>
</dbReference>